<keyword evidence="1" id="KW-0808">Transferase</keyword>
<keyword evidence="1" id="KW-0694">RNA-binding</keyword>
<dbReference type="EC" id="2.1.1.266" evidence="1"/>
<feature type="binding site" evidence="1">
    <location>
        <position position="101"/>
    </location>
    <ligand>
        <name>S-adenosyl-L-methionine</name>
        <dbReference type="ChEBI" id="CHEBI:59789"/>
    </ligand>
</feature>
<comment type="catalytic activity">
    <reaction evidence="1">
        <text>adenosine(2030) in 23S rRNA + S-adenosyl-L-methionine = N(6)-methyladenosine(2030) in 23S rRNA + S-adenosyl-L-homocysteine + H(+)</text>
        <dbReference type="Rhea" id="RHEA:43736"/>
        <dbReference type="Rhea" id="RHEA-COMP:10668"/>
        <dbReference type="Rhea" id="RHEA-COMP:10669"/>
        <dbReference type="ChEBI" id="CHEBI:15378"/>
        <dbReference type="ChEBI" id="CHEBI:57856"/>
        <dbReference type="ChEBI" id="CHEBI:59789"/>
        <dbReference type="ChEBI" id="CHEBI:74411"/>
        <dbReference type="ChEBI" id="CHEBI:74449"/>
        <dbReference type="EC" id="2.1.1.266"/>
    </reaction>
</comment>
<feature type="binding site" evidence="1">
    <location>
        <position position="18"/>
    </location>
    <ligand>
        <name>S-adenosyl-L-methionine</name>
        <dbReference type="ChEBI" id="CHEBI:59789"/>
    </ligand>
</feature>
<dbReference type="GO" id="GO:0003723">
    <property type="term" value="F:RNA binding"/>
    <property type="evidence" value="ECO:0007669"/>
    <property type="project" value="UniProtKB-UniRule"/>
</dbReference>
<accession>A0A0P0Z465</accession>
<dbReference type="Pfam" id="PF04378">
    <property type="entry name" value="RsmJ"/>
    <property type="match status" value="1"/>
</dbReference>
<dbReference type="GO" id="GO:0036307">
    <property type="term" value="F:23S rRNA (adenine(2030)-N(6))-methyltransferase activity"/>
    <property type="evidence" value="ECO:0007669"/>
    <property type="project" value="UniProtKB-UniRule"/>
</dbReference>
<sequence length="283" mass="31298">MNYRHAFHAGNFADVHKHALLARLVLAFQRKDKAFRVYDTHAGIGRYDLSADASTRTGEYRTGIARLLESDAANDLLLAPYVGCVLAEGSTDGALRFYPGSPVLIRQLLRPQDRLSAYELHPQDARSLAELFAGDVQTKAIHLDGWLALNAHLPPKERRGLVLIDPPYEEPGEFERIVDRLVRAHRRWPGGTYAVWYPIKKREAVAAFHASLSDSGIADIIACDLRRQAAGAVETLIGSGLVVVNPPYGFQEEARQVMERLLPVLALDTKADCGINVLAPERS</sequence>
<organism evidence="2">
    <name type="scientific">Aureimonas frigidaquae</name>
    <dbReference type="NCBI Taxonomy" id="424757"/>
    <lineage>
        <taxon>Bacteria</taxon>
        <taxon>Pseudomonadati</taxon>
        <taxon>Pseudomonadota</taxon>
        <taxon>Alphaproteobacteria</taxon>
        <taxon>Hyphomicrobiales</taxon>
        <taxon>Aurantimonadaceae</taxon>
        <taxon>Aureimonas</taxon>
    </lineage>
</organism>
<dbReference type="InterPro" id="IPR029063">
    <property type="entry name" value="SAM-dependent_MTases_sf"/>
</dbReference>
<keyword evidence="1" id="KW-0949">S-adenosyl-L-methionine</keyword>
<comment type="similarity">
    <text evidence="1">Belongs to the RlmJ family.</text>
</comment>
<comment type="subunit">
    <text evidence="1">Monomer.</text>
</comment>
<dbReference type="HAMAP" id="MF_00934">
    <property type="entry name" value="23SrRNA_methyltr_J"/>
    <property type="match status" value="1"/>
</dbReference>
<protein>
    <recommendedName>
        <fullName evidence="1">Ribosomal RNA large subunit methyltransferase J</fullName>
        <ecNumber evidence="1">2.1.1.266</ecNumber>
    </recommendedName>
    <alternativeName>
        <fullName evidence="1">23S rRNA (adenine(2030)-N6)-methyltransferase</fullName>
    </alternativeName>
    <alternativeName>
        <fullName evidence="1">23S rRNA m6A2030 methyltransferase</fullName>
    </alternativeName>
</protein>
<feature type="binding site" evidence="1">
    <location>
        <position position="41"/>
    </location>
    <ligand>
        <name>S-adenosyl-L-methionine</name>
        <dbReference type="ChEBI" id="CHEBI:59789"/>
    </ligand>
</feature>
<dbReference type="PROSITE" id="PS00092">
    <property type="entry name" value="N6_MTASE"/>
    <property type="match status" value="1"/>
</dbReference>
<feature type="active site" description="Proton acceptor" evidence="1">
    <location>
        <position position="165"/>
    </location>
</feature>
<gene>
    <name evidence="1" type="primary">rlmJ</name>
</gene>
<dbReference type="InterPro" id="IPR007473">
    <property type="entry name" value="RlmJ"/>
</dbReference>
<comment type="function">
    <text evidence="1">Specifically methylates the adenine in position 2030 of 23S rRNA.</text>
</comment>
<proteinExistence type="inferred from homology"/>
<dbReference type="GO" id="GO:0005829">
    <property type="term" value="C:cytosol"/>
    <property type="evidence" value="ECO:0007669"/>
    <property type="project" value="TreeGrafter"/>
</dbReference>
<dbReference type="Gene3D" id="3.40.50.150">
    <property type="entry name" value="Vaccinia Virus protein VP39"/>
    <property type="match status" value="1"/>
</dbReference>
<dbReference type="PANTHER" id="PTHR37426">
    <property type="entry name" value="RIBOSOMAL RNA LARGE SUBUNIT METHYLTRANSFERASE J"/>
    <property type="match status" value="1"/>
</dbReference>
<reference evidence="2" key="1">
    <citation type="journal article" date="2015" name="Proc. Natl. Acad. Sci. U.S.A.">
        <title>Bacterial clade with the ribosomal RNA operon on a small plasmid rather than the chromosome.</title>
        <authorList>
            <person name="Anda M."/>
            <person name="Ohtsubo Y."/>
            <person name="Okubo T."/>
            <person name="Sugawara M."/>
            <person name="Nagata Y."/>
            <person name="Tsuda M."/>
            <person name="Minamisawa K."/>
            <person name="Mitsui H."/>
        </authorList>
    </citation>
    <scope>NUCLEOTIDE SEQUENCE</scope>
    <source>
        <strain evidence="2">JCM 14755</strain>
    </source>
</reference>
<dbReference type="EMBL" id="LC066377">
    <property type="protein sequence ID" value="BAT28894.1"/>
    <property type="molecule type" value="Genomic_DNA"/>
</dbReference>
<feature type="site" description="Interaction with substrate rRNA" evidence="1">
    <location>
        <position position="3"/>
    </location>
</feature>
<keyword evidence="1" id="KW-0489">Methyltransferase</keyword>
<dbReference type="AlphaFoldDB" id="A0A0P0Z465"/>
<dbReference type="GO" id="GO:0070475">
    <property type="term" value="P:rRNA base methylation"/>
    <property type="evidence" value="ECO:0007669"/>
    <property type="project" value="UniProtKB-UniRule"/>
</dbReference>
<dbReference type="OrthoDB" id="9791274at2"/>
<dbReference type="InterPro" id="IPR002052">
    <property type="entry name" value="DNA_methylase_N6_adenine_CS"/>
</dbReference>
<dbReference type="PANTHER" id="PTHR37426:SF1">
    <property type="entry name" value="RIBOSOMAL RNA LARGE SUBUNIT METHYLTRANSFERASE J"/>
    <property type="match status" value="1"/>
</dbReference>
<feature type="binding site" evidence="1">
    <location>
        <begin position="144"/>
        <end position="145"/>
    </location>
    <ligand>
        <name>S-adenosyl-L-methionine</name>
        <dbReference type="ChEBI" id="CHEBI:59789"/>
    </ligand>
</feature>
<feature type="binding site" evidence="1">
    <location>
        <position position="119"/>
    </location>
    <ligand>
        <name>S-adenosyl-L-methionine</name>
        <dbReference type="ChEBI" id="CHEBI:59789"/>
    </ligand>
</feature>
<feature type="binding site" evidence="1">
    <location>
        <position position="165"/>
    </location>
    <ligand>
        <name>S-adenosyl-L-methionine</name>
        <dbReference type="ChEBI" id="CHEBI:59789"/>
    </ligand>
</feature>
<evidence type="ECO:0000313" key="2">
    <source>
        <dbReference type="EMBL" id="BAT28894.1"/>
    </source>
</evidence>
<keyword evidence="1" id="KW-0698">rRNA processing</keyword>
<name>A0A0P0Z465_9HYPH</name>
<dbReference type="RefSeq" id="WP_062229218.1">
    <property type="nucleotide sequence ID" value="NZ_BBWR01000018.1"/>
</dbReference>
<dbReference type="SUPFAM" id="SSF53335">
    <property type="entry name" value="S-adenosyl-L-methionine-dependent methyltransferases"/>
    <property type="match status" value="1"/>
</dbReference>
<evidence type="ECO:0000256" key="1">
    <source>
        <dbReference type="HAMAP-Rule" id="MF_00934"/>
    </source>
</evidence>